<feature type="transmembrane region" description="Helical" evidence="2">
    <location>
        <begin position="84"/>
        <end position="107"/>
    </location>
</feature>
<gene>
    <name evidence="3" type="ORF">VT52_032020</name>
</gene>
<dbReference type="OrthoDB" id="3215846at2"/>
<organism evidence="3 4">
    <name type="scientific">Streptomyces malaysiense</name>
    <dbReference type="NCBI Taxonomy" id="1428626"/>
    <lineage>
        <taxon>Bacteria</taxon>
        <taxon>Bacillati</taxon>
        <taxon>Actinomycetota</taxon>
        <taxon>Actinomycetes</taxon>
        <taxon>Kitasatosporales</taxon>
        <taxon>Streptomycetaceae</taxon>
        <taxon>Streptomyces</taxon>
    </lineage>
</organism>
<dbReference type="Pfam" id="PF11209">
    <property type="entry name" value="LmeA"/>
    <property type="match status" value="1"/>
</dbReference>
<comment type="caution">
    <text evidence="3">The sequence shown here is derived from an EMBL/GenBank/DDBJ whole genome shotgun (WGS) entry which is preliminary data.</text>
</comment>
<name>A0A1J4PS60_9ACTN</name>
<evidence type="ECO:0000256" key="1">
    <source>
        <dbReference type="SAM" id="MobiDB-lite"/>
    </source>
</evidence>
<proteinExistence type="predicted"/>
<dbReference type="InterPro" id="IPR021373">
    <property type="entry name" value="DUF2993"/>
</dbReference>
<dbReference type="Proteomes" id="UP000034838">
    <property type="component" value="Unassembled WGS sequence"/>
</dbReference>
<evidence type="ECO:0000256" key="2">
    <source>
        <dbReference type="SAM" id="Phobius"/>
    </source>
</evidence>
<dbReference type="AlphaFoldDB" id="A0A1J4PS60"/>
<keyword evidence="2" id="KW-1133">Transmembrane helix</keyword>
<protein>
    <recommendedName>
        <fullName evidence="5">DUF2993 domain-containing protein</fullName>
    </recommendedName>
</protein>
<dbReference type="EMBL" id="LBDA02000097">
    <property type="protein sequence ID" value="OIK23554.1"/>
    <property type="molecule type" value="Genomic_DNA"/>
</dbReference>
<evidence type="ECO:0000313" key="4">
    <source>
        <dbReference type="Proteomes" id="UP000034838"/>
    </source>
</evidence>
<evidence type="ECO:0008006" key="5">
    <source>
        <dbReference type="Google" id="ProtNLM"/>
    </source>
</evidence>
<evidence type="ECO:0000313" key="3">
    <source>
        <dbReference type="EMBL" id="OIK23554.1"/>
    </source>
</evidence>
<feature type="compositionally biased region" description="Basic and acidic residues" evidence="1">
    <location>
        <begin position="39"/>
        <end position="58"/>
    </location>
</feature>
<keyword evidence="2" id="KW-0472">Membrane</keyword>
<keyword evidence="4" id="KW-1185">Reference proteome</keyword>
<accession>A0A1J4PS60</accession>
<sequence>MRTPHTSTHHTAHSDGPGPDRVPPARSPYDELAALADDPADRPQEGPPDDFLRVHDAPEQQDDDTDESWAPPNHRRRGRRRDRATGLPTMLRLTVWVLTFACLLTLADRWALLYVERQAADRLKDRLHLTAAPEVRIGGFPFLTQLLSQRLDSVQVTVPDVPADRVTLTQVTATARDIRIDGDGPTAVRGALARRMHGQILLSFADMDRELGASQVAFGAQGPARIRAPGSLRLAGHDVRVRADARVRRDGDRGISTSVDGMRLDIGDLATYRPGTGRTEGLHLTRAAARRVTREADEVKAQLGVPEIVRRMGVPEGTVNAALHDEDKLHRLTGAPRFPHRLTRVNLVDLALAHPEVLKRLGVDLSMLTSLTRLTRPQIADRFRLAFRIPAPPSGDLRLQRVAVEKDGIHVYVSGAGMLLGK</sequence>
<feature type="region of interest" description="Disordered" evidence="1">
    <location>
        <begin position="1"/>
        <end position="81"/>
    </location>
</feature>
<reference evidence="3" key="1">
    <citation type="submission" date="2016-10" db="EMBL/GenBank/DDBJ databases">
        <title>Genome sequence of Streptomyces malaysiense MUSC 136.</title>
        <authorList>
            <person name="Lee L.-H."/>
            <person name="Ser H.-L."/>
        </authorList>
    </citation>
    <scope>NUCLEOTIDE SEQUENCE [LARGE SCALE GENOMIC DNA]</scope>
    <source>
        <strain evidence="3">MUSC 136</strain>
    </source>
</reference>
<keyword evidence="2" id="KW-0812">Transmembrane</keyword>